<comment type="caution">
    <text evidence="2">The sequence shown here is derived from an EMBL/GenBank/DDBJ whole genome shotgun (WGS) entry which is preliminary data.</text>
</comment>
<keyword evidence="3" id="KW-1185">Reference proteome</keyword>
<reference evidence="2 3" key="1">
    <citation type="submission" date="2017-08" db="EMBL/GenBank/DDBJ databases">
        <title>Halovibrio sewagensis sp. nov., isolated from wastewater of high salinity.</title>
        <authorList>
            <person name="Dong X."/>
            <person name="Zhang G."/>
        </authorList>
    </citation>
    <scope>NUCLEOTIDE SEQUENCE [LARGE SCALE GENOMIC DNA]</scope>
    <source>
        <strain evidence="2 3">YL5-2</strain>
    </source>
</reference>
<dbReference type="Proteomes" id="UP000218896">
    <property type="component" value="Unassembled WGS sequence"/>
</dbReference>
<evidence type="ECO:0000313" key="3">
    <source>
        <dbReference type="Proteomes" id="UP000218896"/>
    </source>
</evidence>
<gene>
    <name evidence="2" type="ORF">CK501_07345</name>
</gene>
<evidence type="ECO:0000313" key="2">
    <source>
        <dbReference type="EMBL" id="PAU81350.1"/>
    </source>
</evidence>
<dbReference type="SUPFAM" id="SSF58113">
    <property type="entry name" value="Apolipoprotein A-I"/>
    <property type="match status" value="1"/>
</dbReference>
<protein>
    <submittedName>
        <fullName evidence="2">Uncharacterized protein</fullName>
    </submittedName>
</protein>
<dbReference type="EMBL" id="NSKD01000002">
    <property type="protein sequence ID" value="PAU81350.1"/>
    <property type="molecule type" value="Genomic_DNA"/>
</dbReference>
<feature type="region of interest" description="Disordered" evidence="1">
    <location>
        <begin position="1"/>
        <end position="28"/>
    </location>
</feature>
<name>A0A2A2F940_9GAMM</name>
<organism evidence="2 3">
    <name type="scientific">Halovibrio salipaludis</name>
    <dbReference type="NCBI Taxonomy" id="2032626"/>
    <lineage>
        <taxon>Bacteria</taxon>
        <taxon>Pseudomonadati</taxon>
        <taxon>Pseudomonadota</taxon>
        <taxon>Gammaproteobacteria</taxon>
        <taxon>Oceanospirillales</taxon>
        <taxon>Halomonadaceae</taxon>
        <taxon>Halovibrio</taxon>
    </lineage>
</organism>
<evidence type="ECO:0000256" key="1">
    <source>
        <dbReference type="SAM" id="MobiDB-lite"/>
    </source>
</evidence>
<accession>A0A2A2F940</accession>
<proteinExistence type="predicted"/>
<feature type="compositionally biased region" description="Basic and acidic residues" evidence="1">
    <location>
        <begin position="1"/>
        <end position="21"/>
    </location>
</feature>
<sequence length="148" mass="17433">MAEKSADRQSKTMSDLTRRIQEQTSQQWQKANQELQRVLRDLGARDAENESFQEMVRDIREKNPSFREFMFSLDAATYDTRKRLSWNAHMTSAYLMNRVEASYTNDLKPLMANYRQQASERLTALKQQLRSMRERFHSAASDSADTQQ</sequence>
<dbReference type="AlphaFoldDB" id="A0A2A2F940"/>